<evidence type="ECO:0000313" key="3">
    <source>
        <dbReference type="EMBL" id="CAL44646.1"/>
    </source>
</evidence>
<dbReference type="RefSeq" id="YP_762399.1">
    <property type="nucleotide sequence ID" value="NC_008361.1"/>
</dbReference>
<dbReference type="GeneID" id="4306167"/>
<evidence type="ECO:0000256" key="1">
    <source>
        <dbReference type="SAM" id="Coils"/>
    </source>
</evidence>
<evidence type="ECO:0000256" key="2">
    <source>
        <dbReference type="SAM" id="MobiDB-lite"/>
    </source>
</evidence>
<keyword evidence="4" id="KW-1185">Reference proteome</keyword>
<dbReference type="GO" id="GO:0003682">
    <property type="term" value="F:chromatin binding"/>
    <property type="evidence" value="ECO:0007669"/>
    <property type="project" value="TreeGrafter"/>
</dbReference>
<feature type="coiled-coil region" evidence="1">
    <location>
        <begin position="159"/>
        <end position="362"/>
    </location>
</feature>
<organism evidence="3 4">
    <name type="scientific">Spodoptera frugiperda ascovirus 1a</name>
    <name type="common">SfAV-1a</name>
    <dbReference type="NCBI Taxonomy" id="113370"/>
    <lineage>
        <taxon>Viruses</taxon>
        <taxon>Varidnaviria</taxon>
        <taxon>Bamfordvirae</taxon>
        <taxon>Nucleocytoviricota</taxon>
        <taxon>Megaviricetes</taxon>
        <taxon>Pimascovirales</taxon>
        <taxon>Pimascovirales incertae sedis</taxon>
        <taxon>Ascoviridae</taxon>
        <taxon>Ascovirus</taxon>
        <taxon>Ascovirus sfav1a</taxon>
    </lineage>
</organism>
<feature type="coiled-coil region" evidence="1">
    <location>
        <begin position="68"/>
        <end position="95"/>
    </location>
</feature>
<organismHost>
    <name type="scientific">Spodoptera frugiperda</name>
    <name type="common">Fall armyworm</name>
    <dbReference type="NCBI Taxonomy" id="7108"/>
</organismHost>
<feature type="compositionally biased region" description="Acidic residues" evidence="2">
    <location>
        <begin position="493"/>
        <end position="502"/>
    </location>
</feature>
<sequence>MVDLRNKFNDESSRLRADIETYNAQIQQRIESEAALRDALQKARMDLVSMNSTTNKVVRNSGVGNAIMERLNVELKAARVEVTRLKTELASVVAERESLARDLSVRTDRLSILESQLAEKNADLERRQMSTEALNDKVTQQRSQLMRFEGVVAELKSKLQDTTNDLVAIQGHRDRLENDKATLERRVNEVSISYNELTRTYTDEKRNYESTVRRLRSELSTLQGQLQASNGRTTELQARLQTYENKERTILAAGAGTSRSITIDADNIEQLVERLKQKLRETMQSRNELTVQLEQARLRIGEYERVVVELRSEASALAAYRDEMSNTFSKQRRQIETLQEQLRNMNELNVKLRANFEESERIRNTNNDRRVVELEREVERLRTGGTGVEELRRAYETAVRELETVTRARDSLDRELQALRQQFVALQQRAMASCTTVGDVNDCARTLLETTDSVQSRRNIVPTRRPPLRNTPRFEPIQEASRRKTRSRSPIISDDDDDEDEDVPMRRSVDMDAGFVDETPIGGGAATRVGGGDNRGNRQSDRGGMALLDDIYNN</sequence>
<dbReference type="KEGG" id="vg:4306167"/>
<feature type="compositionally biased region" description="Gly residues" evidence="2">
    <location>
        <begin position="521"/>
        <end position="534"/>
    </location>
</feature>
<evidence type="ECO:0000313" key="4">
    <source>
        <dbReference type="Proteomes" id="UP000008030"/>
    </source>
</evidence>
<keyword evidence="1" id="KW-0175">Coiled coil</keyword>
<name>Q0E555_SFAVA</name>
<dbReference type="PANTHER" id="PTHR43941:SF1">
    <property type="entry name" value="STRUCTURAL MAINTENANCE OF CHROMOSOMES PROTEIN 2"/>
    <property type="match status" value="1"/>
</dbReference>
<dbReference type="PANTHER" id="PTHR43941">
    <property type="entry name" value="STRUCTURAL MAINTENANCE OF CHROMOSOMES PROTEIN 2"/>
    <property type="match status" value="1"/>
</dbReference>
<accession>Q0E555</accession>
<feature type="region of interest" description="Disordered" evidence="2">
    <location>
        <begin position="455"/>
        <end position="554"/>
    </location>
</feature>
<dbReference type="EMBL" id="AM398843">
    <property type="protein sequence ID" value="CAL44646.1"/>
    <property type="molecule type" value="Genomic_DNA"/>
</dbReference>
<gene>
    <name evidence="3" type="primary">ORF046</name>
</gene>
<feature type="coiled-coil region" evidence="1">
    <location>
        <begin position="388"/>
        <end position="429"/>
    </location>
</feature>
<reference evidence="3 4" key="1">
    <citation type="journal article" date="2006" name="J. Virol.">
        <title>Genomic sequence of Spodoptera frugiperda Ascovirus 1a, an enveloped, double-stranded DNA insect virus that manipulates apoptosis for viral reproduction.</title>
        <authorList>
            <person name="Bideshi D.K."/>
            <person name="Demattei M.V."/>
            <person name="Rouleux-Bonnin F."/>
            <person name="Stasiak K."/>
            <person name="Tan Y."/>
            <person name="Bigot S."/>
            <person name="Bigot Y."/>
            <person name="Federici B.A."/>
        </authorList>
    </citation>
    <scope>NUCLEOTIDE SEQUENCE [LARGE SCALE GENOMIC DNA]</scope>
    <source>
        <strain evidence="4">SvAV-1a</strain>
    </source>
</reference>
<proteinExistence type="predicted"/>
<dbReference type="Proteomes" id="UP000008030">
    <property type="component" value="Segment"/>
</dbReference>
<protein>
    <submittedName>
        <fullName evidence="3">63.4 kDa Multifunctional domains-SbcC/ATPase, SMC, HEC1, Reovirus-sigma1, and Intermediate filament protein domains</fullName>
    </submittedName>
</protein>
<dbReference type="SUPFAM" id="SSF57997">
    <property type="entry name" value="Tropomyosin"/>
    <property type="match status" value="1"/>
</dbReference>